<protein>
    <submittedName>
        <fullName evidence="1">DUF111 family protein</fullName>
    </submittedName>
</protein>
<reference evidence="1" key="1">
    <citation type="journal article" date="2020" name="mSystems">
        <title>Genome- and Community-Level Interaction Insights into Carbon Utilization and Element Cycling Functions of Hydrothermarchaeota in Hydrothermal Sediment.</title>
        <authorList>
            <person name="Zhou Z."/>
            <person name="Liu Y."/>
            <person name="Xu W."/>
            <person name="Pan J."/>
            <person name="Luo Z.H."/>
            <person name="Li M."/>
        </authorList>
    </citation>
    <scope>NUCLEOTIDE SEQUENCE</scope>
    <source>
        <strain evidence="1">SpSt-1183</strain>
    </source>
</reference>
<name>A0A831M2A8_9EURY</name>
<dbReference type="Pfam" id="PF01969">
    <property type="entry name" value="Ni_insertion"/>
    <property type="match status" value="1"/>
</dbReference>
<dbReference type="Proteomes" id="UP000885648">
    <property type="component" value="Unassembled WGS sequence"/>
</dbReference>
<organism evidence="1">
    <name type="scientific">Methanofollis liminatans</name>
    <dbReference type="NCBI Taxonomy" id="2201"/>
    <lineage>
        <taxon>Archaea</taxon>
        <taxon>Methanobacteriati</taxon>
        <taxon>Methanobacteriota</taxon>
        <taxon>Stenosarchaea group</taxon>
        <taxon>Methanomicrobia</taxon>
        <taxon>Methanomicrobiales</taxon>
        <taxon>Methanomicrobiaceae</taxon>
        <taxon>Methanofollis</taxon>
    </lineage>
</organism>
<feature type="non-terminal residue" evidence="1">
    <location>
        <position position="87"/>
    </location>
</feature>
<accession>A0A831M2A8</accession>
<gene>
    <name evidence="1" type="ORF">ENN52_08445</name>
</gene>
<dbReference type="InterPro" id="IPR002822">
    <property type="entry name" value="Ni_insertion"/>
</dbReference>
<comment type="caution">
    <text evidence="1">The sequence shown here is derived from an EMBL/GenBank/DDBJ whole genome shotgun (WGS) entry which is preliminary data.</text>
</comment>
<evidence type="ECO:0000313" key="1">
    <source>
        <dbReference type="EMBL" id="HDS64123.1"/>
    </source>
</evidence>
<dbReference type="AlphaFoldDB" id="A0A831M2A8"/>
<sequence>MRALLIDPRTGGISGDMLTAALADLTGSAAPLERLSAAIAALPGCAEFSVRLEEADGGVRAGRLAFKVREKPAGSDGDLAAALAEVA</sequence>
<proteinExistence type="predicted"/>
<dbReference type="EMBL" id="DSBY01000340">
    <property type="protein sequence ID" value="HDS64123.1"/>
    <property type="molecule type" value="Genomic_DNA"/>
</dbReference>